<gene>
    <name evidence="1" type="ORF">ERS852407_03974</name>
</gene>
<accession>A0A174I2E7</accession>
<proteinExistence type="predicted"/>
<dbReference type="Proteomes" id="UP000095651">
    <property type="component" value="Unassembled WGS sequence"/>
</dbReference>
<dbReference type="EMBL" id="CYZE01000012">
    <property type="protein sequence ID" value="CUO79528.1"/>
    <property type="molecule type" value="Genomic_DNA"/>
</dbReference>
<name>A0A174I2E7_9FIRM</name>
<sequence>MKDRKNINLEYVINDGTAHEVAVEIQQNCGNKYSDSERLKRYMEGVRDVGEV</sequence>
<dbReference type="RefSeq" id="WP_181991260.1">
    <property type="nucleotide sequence ID" value="NZ_QRQF01000003.1"/>
</dbReference>
<reference evidence="1" key="1">
    <citation type="submission" date="2015-09" db="EMBL/GenBank/DDBJ databases">
        <authorList>
            <consortium name="Pathogen Informatics"/>
        </authorList>
    </citation>
    <scope>NUCLEOTIDE SEQUENCE [LARGE SCALE GENOMIC DNA]</scope>
    <source>
        <strain evidence="1">2789STDY5608850</strain>
    </source>
</reference>
<evidence type="ECO:0000313" key="1">
    <source>
        <dbReference type="EMBL" id="CUO79528.1"/>
    </source>
</evidence>
<organism evidence="1 2">
    <name type="scientific">Hungatella hathewayi</name>
    <dbReference type="NCBI Taxonomy" id="154046"/>
    <lineage>
        <taxon>Bacteria</taxon>
        <taxon>Bacillati</taxon>
        <taxon>Bacillota</taxon>
        <taxon>Clostridia</taxon>
        <taxon>Lachnospirales</taxon>
        <taxon>Lachnospiraceae</taxon>
        <taxon>Hungatella</taxon>
    </lineage>
</organism>
<dbReference type="AlphaFoldDB" id="A0A174I2E7"/>
<protein>
    <submittedName>
        <fullName evidence="1">Uncharacterized protein</fullName>
    </submittedName>
</protein>
<evidence type="ECO:0000313" key="2">
    <source>
        <dbReference type="Proteomes" id="UP000095651"/>
    </source>
</evidence>